<dbReference type="EMBL" id="JAEKNQ010000006">
    <property type="protein sequence ID" value="MBJ7601732.1"/>
    <property type="molecule type" value="Genomic_DNA"/>
</dbReference>
<dbReference type="InterPro" id="IPR014710">
    <property type="entry name" value="RmlC-like_jellyroll"/>
</dbReference>
<dbReference type="Proteomes" id="UP000620075">
    <property type="component" value="Unassembled WGS sequence"/>
</dbReference>
<name>A0A934NG66_9BACT</name>
<proteinExistence type="predicted"/>
<feature type="domain" description="Cupin type-2" evidence="1">
    <location>
        <begin position="31"/>
        <end position="89"/>
    </location>
</feature>
<organism evidence="2 3">
    <name type="scientific">Candidatus Dormiibacter inghamiae</name>
    <dbReference type="NCBI Taxonomy" id="3127013"/>
    <lineage>
        <taxon>Bacteria</taxon>
        <taxon>Bacillati</taxon>
        <taxon>Candidatus Dormiibacterota</taxon>
        <taxon>Candidatus Dormibacteria</taxon>
        <taxon>Candidatus Dormibacterales</taxon>
        <taxon>Candidatus Dormibacteraceae</taxon>
        <taxon>Candidatus Dormiibacter</taxon>
    </lineage>
</organism>
<evidence type="ECO:0000259" key="1">
    <source>
        <dbReference type="Pfam" id="PF07883"/>
    </source>
</evidence>
<evidence type="ECO:0000313" key="3">
    <source>
        <dbReference type="Proteomes" id="UP000620075"/>
    </source>
</evidence>
<comment type="caution">
    <text evidence="2">The sequence shown here is derived from an EMBL/GenBank/DDBJ whole genome shotgun (WGS) entry which is preliminary data.</text>
</comment>
<dbReference type="Pfam" id="PF07883">
    <property type="entry name" value="Cupin_2"/>
    <property type="match status" value="1"/>
</dbReference>
<dbReference type="SUPFAM" id="SSF51182">
    <property type="entry name" value="RmlC-like cupins"/>
    <property type="match status" value="1"/>
</dbReference>
<accession>A0A934NG66</accession>
<sequence>MQKAAESRADKPWGYELRWALTDRYLGKILHVNRGEALSLQYHVRKDECILLSSGILDLELDGAVHRLEPGDTAHITPGTRHRMTAVEDCDIFEVSTPEIDDVVRLEDRYGREGT</sequence>
<dbReference type="Gene3D" id="2.60.120.10">
    <property type="entry name" value="Jelly Rolls"/>
    <property type="match status" value="1"/>
</dbReference>
<dbReference type="InterPro" id="IPR011051">
    <property type="entry name" value="RmlC_Cupin_sf"/>
</dbReference>
<protein>
    <submittedName>
        <fullName evidence="2">Cupin domain-containing protein</fullName>
    </submittedName>
</protein>
<reference evidence="2 3" key="1">
    <citation type="submission" date="2020-10" db="EMBL/GenBank/DDBJ databases">
        <title>Ca. Dormibacterota MAGs.</title>
        <authorList>
            <person name="Montgomery K."/>
        </authorList>
    </citation>
    <scope>NUCLEOTIDE SEQUENCE [LARGE SCALE GENOMIC DNA]</scope>
    <source>
        <strain evidence="2">SC8811_S16_3</strain>
    </source>
</reference>
<gene>
    <name evidence="2" type="ORF">JF888_00815</name>
</gene>
<dbReference type="AlphaFoldDB" id="A0A934NG66"/>
<dbReference type="InterPro" id="IPR013096">
    <property type="entry name" value="Cupin_2"/>
</dbReference>
<evidence type="ECO:0000313" key="2">
    <source>
        <dbReference type="EMBL" id="MBJ7601732.1"/>
    </source>
</evidence>